<organism evidence="1 2">
    <name type="scientific">Mojavia pulchra JT2-VF2</name>
    <dbReference type="NCBI Taxonomy" id="287848"/>
    <lineage>
        <taxon>Bacteria</taxon>
        <taxon>Bacillati</taxon>
        <taxon>Cyanobacteriota</taxon>
        <taxon>Cyanophyceae</taxon>
        <taxon>Nostocales</taxon>
        <taxon>Nostocaceae</taxon>
    </lineage>
</organism>
<reference evidence="1" key="2">
    <citation type="journal article" date="2022" name="Microbiol. Resour. Announc.">
        <title>Metagenome Sequencing to Explore Phylogenomics of Terrestrial Cyanobacteria.</title>
        <authorList>
            <person name="Ward R.D."/>
            <person name="Stajich J.E."/>
            <person name="Johansen J.R."/>
            <person name="Huntemann M."/>
            <person name="Clum A."/>
            <person name="Foster B."/>
            <person name="Foster B."/>
            <person name="Roux S."/>
            <person name="Palaniappan K."/>
            <person name="Varghese N."/>
            <person name="Mukherjee S."/>
            <person name="Reddy T.B.K."/>
            <person name="Daum C."/>
            <person name="Copeland A."/>
            <person name="Chen I.A."/>
            <person name="Ivanova N.N."/>
            <person name="Kyrpides N.C."/>
            <person name="Shapiro N."/>
            <person name="Eloe-Fadrosh E.A."/>
            <person name="Pietrasiak N."/>
        </authorList>
    </citation>
    <scope>NUCLEOTIDE SEQUENCE</scope>
    <source>
        <strain evidence="1">JT2-VF2</strain>
    </source>
</reference>
<dbReference type="AlphaFoldDB" id="A0A951Q631"/>
<sequence>MTKLVIDSSPADLRSQVKLIRLAPQKIEGQWLLGQTNQETPEINQKQLKVALDRVFHSQQHTRAVVIVYQGQIVAERYAPGFSAQMPLPGWSMTKSVINALVGILVKEGKLSLSDKNLMPVCSLAQMRMLNLLGKMLLS</sequence>
<dbReference type="EMBL" id="JAHHHN010000057">
    <property type="protein sequence ID" value="MBW4566051.1"/>
    <property type="molecule type" value="Genomic_DNA"/>
</dbReference>
<reference evidence="1" key="1">
    <citation type="submission" date="2021-05" db="EMBL/GenBank/DDBJ databases">
        <authorList>
            <person name="Pietrasiak N."/>
            <person name="Ward R."/>
            <person name="Stajich J.E."/>
            <person name="Kurbessoian T."/>
        </authorList>
    </citation>
    <scope>NUCLEOTIDE SEQUENCE</scope>
    <source>
        <strain evidence="1">JT2-VF2</strain>
    </source>
</reference>
<gene>
    <name evidence="1" type="ORF">KME32_34240</name>
</gene>
<dbReference type="GO" id="GO:0016787">
    <property type="term" value="F:hydrolase activity"/>
    <property type="evidence" value="ECO:0007669"/>
    <property type="project" value="UniProtKB-KW"/>
</dbReference>
<keyword evidence="1" id="KW-0378">Hydrolase</keyword>
<protein>
    <submittedName>
        <fullName evidence="1">Serine hydrolase</fullName>
    </submittedName>
</protein>
<name>A0A951Q631_9NOST</name>
<evidence type="ECO:0000313" key="1">
    <source>
        <dbReference type="EMBL" id="MBW4566051.1"/>
    </source>
</evidence>
<dbReference type="SUPFAM" id="SSF56601">
    <property type="entry name" value="beta-lactamase/transpeptidase-like"/>
    <property type="match status" value="1"/>
</dbReference>
<proteinExistence type="predicted"/>
<dbReference type="Proteomes" id="UP000715781">
    <property type="component" value="Unassembled WGS sequence"/>
</dbReference>
<evidence type="ECO:0000313" key="2">
    <source>
        <dbReference type="Proteomes" id="UP000715781"/>
    </source>
</evidence>
<dbReference type="InterPro" id="IPR012338">
    <property type="entry name" value="Beta-lactam/transpept-like"/>
</dbReference>
<dbReference type="Gene3D" id="3.40.710.10">
    <property type="entry name" value="DD-peptidase/beta-lactamase superfamily"/>
    <property type="match status" value="1"/>
</dbReference>
<accession>A0A951Q631</accession>
<comment type="caution">
    <text evidence="1">The sequence shown here is derived from an EMBL/GenBank/DDBJ whole genome shotgun (WGS) entry which is preliminary data.</text>
</comment>